<feature type="compositionally biased region" description="Low complexity" evidence="1">
    <location>
        <begin position="342"/>
        <end position="362"/>
    </location>
</feature>
<evidence type="ECO:0000256" key="1">
    <source>
        <dbReference type="SAM" id="MobiDB-lite"/>
    </source>
</evidence>
<dbReference type="PROSITE" id="PS51257">
    <property type="entry name" value="PROKAR_LIPOPROTEIN"/>
    <property type="match status" value="1"/>
</dbReference>
<proteinExistence type="predicted"/>
<feature type="compositionally biased region" description="Low complexity" evidence="1">
    <location>
        <begin position="250"/>
        <end position="261"/>
    </location>
</feature>
<feature type="region of interest" description="Disordered" evidence="1">
    <location>
        <begin position="600"/>
        <end position="675"/>
    </location>
</feature>
<feature type="region of interest" description="Disordered" evidence="1">
    <location>
        <begin position="542"/>
        <end position="567"/>
    </location>
</feature>
<dbReference type="Proteomes" id="UP000007241">
    <property type="component" value="Unassembled WGS sequence"/>
</dbReference>
<feature type="compositionally biased region" description="Low complexity" evidence="1">
    <location>
        <begin position="620"/>
        <end position="635"/>
    </location>
</feature>
<dbReference type="RefSeq" id="XP_006678523.1">
    <property type="nucleotide sequence ID" value="XM_006678460.1"/>
</dbReference>
<evidence type="ECO:0000313" key="4">
    <source>
        <dbReference type="Proteomes" id="UP000007241"/>
    </source>
</evidence>
<sequence length="675" mass="74477">MMKLLIAVLSSTLIACLVTTATPVNPSRTRNLESSSTAIYTATATAYPSTSTFTGLDVDTVDCGDYSREKKEDIKEYAKKGHSFKEIYKKCSSIKAKIIAQTTVIKNLRERIELMLPVATPSDGGLSYTEILPLLQGGNAVLANLKRQQQICDDQYSTWRGRLSSARQSLAIDFFGAFDVSLGYVTNERMISLLTSQTFLDCFNQFYLSILSSPMDFESAYINGIPSSPIDFEGVSTSETQASTDSERASTSGTQSSPTGSERVSARGAQGSSPRPQGPPPSYKVVMKNPKLYKVTQYNPDDQPPSYQEVMRNPQKFPKVLEDPDVTESSSMSPSIVHPTQTSSSVPPTTPVNPSRTRNLESSSTAIYTATATTYPSTSTFVDLDVDSVDCGRYSRETKEAIKGYAEAKYNVELMREKCESIAAKIITQTTVVENLNERVRLMLSLTTLRDNGPDYMETLSLFRGGNDVLAKLQHQRRICNDQYPVLSKKLRLAEKNLAREFFGTFNFSLGRVSNERMMDLLSNRDFLYCLGQFHIEIPSSPIDSERASTSGTQGSPQPQGPPPSYEVVMRNPKLYKVTQEGPDDQLPSYQEVMNDPQKFPKVLEDPDVTESSSMSPSIVHPTQTSSSVPPSQHTASSTLRRVASTLQRASSTLQRAASSVRKVSSSLTWKVDRS</sequence>
<dbReference type="EMBL" id="GL882883">
    <property type="protein sequence ID" value="EGF80815.1"/>
    <property type="molecule type" value="Genomic_DNA"/>
</dbReference>
<organism evidence="3 4">
    <name type="scientific">Batrachochytrium dendrobatidis (strain JAM81 / FGSC 10211)</name>
    <name type="common">Frog chytrid fungus</name>
    <dbReference type="NCBI Taxonomy" id="684364"/>
    <lineage>
        <taxon>Eukaryota</taxon>
        <taxon>Fungi</taxon>
        <taxon>Fungi incertae sedis</taxon>
        <taxon>Chytridiomycota</taxon>
        <taxon>Chytridiomycota incertae sedis</taxon>
        <taxon>Chytridiomycetes</taxon>
        <taxon>Rhizophydiales</taxon>
        <taxon>Rhizophydiales incertae sedis</taxon>
        <taxon>Batrachochytrium</taxon>
    </lineage>
</organism>
<dbReference type="GeneID" id="18238570"/>
<feature type="signal peptide" evidence="2">
    <location>
        <begin position="1"/>
        <end position="21"/>
    </location>
</feature>
<reference evidence="3 4" key="1">
    <citation type="submission" date="2009-12" db="EMBL/GenBank/DDBJ databases">
        <title>The draft genome of Batrachochytrium dendrobatidis.</title>
        <authorList>
            <consortium name="US DOE Joint Genome Institute (JGI-PGF)"/>
            <person name="Kuo A."/>
            <person name="Salamov A."/>
            <person name="Schmutz J."/>
            <person name="Lucas S."/>
            <person name="Pitluck S."/>
            <person name="Rosenblum E."/>
            <person name="Stajich J."/>
            <person name="Eisen M."/>
            <person name="Grigoriev I.V."/>
        </authorList>
    </citation>
    <scope>NUCLEOTIDE SEQUENCE [LARGE SCALE GENOMIC DNA]</scope>
    <source>
        <strain evidence="4">JAM81 / FGSC 10211</strain>
    </source>
</reference>
<accession>F4P289</accession>
<feature type="region of interest" description="Disordered" evidence="1">
    <location>
        <begin position="232"/>
        <end position="285"/>
    </location>
</feature>
<dbReference type="HOGENOM" id="CLU_407068_0_0_1"/>
<feature type="compositionally biased region" description="Low complexity" evidence="1">
    <location>
        <begin position="549"/>
        <end position="558"/>
    </location>
</feature>
<feature type="chain" id="PRO_5003314805" evidence="2">
    <location>
        <begin position="22"/>
        <end position="675"/>
    </location>
</feature>
<dbReference type="InParanoid" id="F4P289"/>
<protein>
    <submittedName>
        <fullName evidence="3">Uncharacterized protein</fullName>
    </submittedName>
</protein>
<gene>
    <name evidence="3" type="ORF">BATDEDRAFT_24739</name>
</gene>
<feature type="region of interest" description="Disordered" evidence="1">
    <location>
        <begin position="320"/>
        <end position="362"/>
    </location>
</feature>
<feature type="compositionally biased region" description="Low complexity" evidence="1">
    <location>
        <begin position="656"/>
        <end position="667"/>
    </location>
</feature>
<feature type="compositionally biased region" description="Polar residues" evidence="1">
    <location>
        <begin position="235"/>
        <end position="244"/>
    </location>
</feature>
<keyword evidence="2" id="KW-0732">Signal</keyword>
<dbReference type="AlphaFoldDB" id="F4P289"/>
<name>F4P289_BATDJ</name>
<evidence type="ECO:0000256" key="2">
    <source>
        <dbReference type="SAM" id="SignalP"/>
    </source>
</evidence>
<keyword evidence="4" id="KW-1185">Reference proteome</keyword>
<evidence type="ECO:0000313" key="3">
    <source>
        <dbReference type="EMBL" id="EGF80815.1"/>
    </source>
</evidence>
<feature type="compositionally biased region" description="Polar residues" evidence="1">
    <location>
        <begin position="636"/>
        <end position="655"/>
    </location>
</feature>
<feature type="compositionally biased region" description="Polar residues" evidence="1">
    <location>
        <begin position="327"/>
        <end position="341"/>
    </location>
</feature>